<dbReference type="GO" id="GO:0051231">
    <property type="term" value="P:spindle elongation"/>
    <property type="evidence" value="ECO:0007669"/>
    <property type="project" value="TreeGrafter"/>
</dbReference>
<dbReference type="InterPro" id="IPR027417">
    <property type="entry name" value="P-loop_NTPase"/>
</dbReference>
<dbReference type="PANTHER" id="PTHR47969">
    <property type="entry name" value="CHROMOSOME-ASSOCIATED KINESIN KIF4A-RELATED"/>
    <property type="match status" value="1"/>
</dbReference>
<dbReference type="Gene3D" id="3.40.850.10">
    <property type="entry name" value="Kinesin motor domain"/>
    <property type="match status" value="1"/>
</dbReference>
<sequence length="901" mass="101992">MQRRSLKPPPAPASLRQASDSDDDADADDLRSSSSAGETRVRPLPSEPPAPNRPRKDGSVQVAVRIRPMLPRELARNAATCVERPRGEDNAIRLVPTAGDLIERKFTFDHVFPQSTKQPELYDEALRPWMASFLQGFNVTVIAYGQTGSGKTHTMGNSMPSTSTMANSLFARSPSSDDSSDEEAADSLDSDEGLIPRFLHHLFTKLNEAGSNFQLSVSFLEIYGEDIHDLLENTDAQRANRRSEPLQLRENKKNGVWVQGLTEVRVSNRQEAMEQMRRGSLQRITASTQMNERSSRSHAVYTVKMVQRVSEQESKKGPPVPNNQEMANVRRRTKVGFESPNGGDAGSETSEADAVIVSKLTFVDLAGSERLKKTLAEGERMKEGIQINVGLFALGNVINALGDDKRRAASHVHVPYRSSKLTRLLQDALGGNSRTLFIACVSPADINANETLNTLQYANRAKNIQNKAVKNIDSRSAELASLKAFNHLLCRELVKAIFAERMRTWLSSPEADQEAGKRRSIERNVEEAVEKLELMDIEMEEMQRQKAALAQELEVQVTCCRQEWKAKQEQIEQLRNAPEDATTNALNVLTRRTEIKVRFDEYDLDSISSYLKDEEKEMAAFIDEDDGAISFMSPLFTKEELSSAYSREVLSLIQDQLRIAFDKEALEASMNKELRKRAQLFQNITKGLVACHNGEMSEQEFMEKNEQSLKDCEDSISQIRDAMRARQGQRASMATILDSITTLDGAKYVIRRLIVEIYSHWRIYMVFDEEEDLRHRLEVEETMNQNLAAMKFEMEKKVEELEVKYEKDVQCAFEMVTSFNNAVESGDPSQGQKSVNLAVTPTRVAALEERERLLLTQLAEREDEMKAMRMEFGRFQASAKSMEMKEESFRLMNRHSRQWLV</sequence>
<dbReference type="PANTHER" id="PTHR47969:SF15">
    <property type="entry name" value="CHROMOSOME-ASSOCIATED KINESIN KIF4A-RELATED"/>
    <property type="match status" value="1"/>
</dbReference>
<name>G4YGG3_PHYSP</name>
<evidence type="ECO:0000256" key="3">
    <source>
        <dbReference type="ARBA" id="ARBA00022741"/>
    </source>
</evidence>
<gene>
    <name evidence="11" type="ORF">PHYSODRAFT_246250</name>
</gene>
<keyword evidence="6 7" id="KW-0505">Motor protein</keyword>
<keyword evidence="2" id="KW-0963">Cytoplasm</keyword>
<keyword evidence="7" id="KW-0493">Microtubule</keyword>
<keyword evidence="12" id="KW-1185">Reference proteome</keyword>
<dbReference type="InterPro" id="IPR036961">
    <property type="entry name" value="Kinesin_motor_dom_sf"/>
</dbReference>
<dbReference type="PROSITE" id="PS00411">
    <property type="entry name" value="KINESIN_MOTOR_1"/>
    <property type="match status" value="1"/>
</dbReference>
<evidence type="ECO:0000256" key="1">
    <source>
        <dbReference type="ARBA" id="ARBA00004496"/>
    </source>
</evidence>
<evidence type="ECO:0000256" key="8">
    <source>
        <dbReference type="SAM" id="Coils"/>
    </source>
</evidence>
<reference evidence="11 12" key="1">
    <citation type="journal article" date="2006" name="Science">
        <title>Phytophthora genome sequences uncover evolutionary origins and mechanisms of pathogenesis.</title>
        <authorList>
            <person name="Tyler B.M."/>
            <person name="Tripathy S."/>
            <person name="Zhang X."/>
            <person name="Dehal P."/>
            <person name="Jiang R.H."/>
            <person name="Aerts A."/>
            <person name="Arredondo F.D."/>
            <person name="Baxter L."/>
            <person name="Bensasson D."/>
            <person name="Beynon J.L."/>
            <person name="Chapman J."/>
            <person name="Damasceno C.M."/>
            <person name="Dorrance A.E."/>
            <person name="Dou D."/>
            <person name="Dickerman A.W."/>
            <person name="Dubchak I.L."/>
            <person name="Garbelotto M."/>
            <person name="Gijzen M."/>
            <person name="Gordon S.G."/>
            <person name="Govers F."/>
            <person name="Grunwald N.J."/>
            <person name="Huang W."/>
            <person name="Ivors K.L."/>
            <person name="Jones R.W."/>
            <person name="Kamoun S."/>
            <person name="Krampis K."/>
            <person name="Lamour K.H."/>
            <person name="Lee M.K."/>
            <person name="McDonald W.H."/>
            <person name="Medina M."/>
            <person name="Meijer H.J."/>
            <person name="Nordberg E.K."/>
            <person name="Maclean D.J."/>
            <person name="Ospina-Giraldo M.D."/>
            <person name="Morris P.F."/>
            <person name="Phuntumart V."/>
            <person name="Putnam N.H."/>
            <person name="Rash S."/>
            <person name="Rose J.K."/>
            <person name="Sakihama Y."/>
            <person name="Salamov A.A."/>
            <person name="Savidor A."/>
            <person name="Scheuring C.F."/>
            <person name="Smith B.M."/>
            <person name="Sobral B.W."/>
            <person name="Terry A."/>
            <person name="Torto-Alalibo T.A."/>
            <person name="Win J."/>
            <person name="Xu Z."/>
            <person name="Zhang H."/>
            <person name="Grigoriev I.V."/>
            <person name="Rokhsar D.S."/>
            <person name="Boore J.L."/>
        </authorList>
    </citation>
    <scope>NUCLEOTIDE SEQUENCE [LARGE SCALE GENOMIC DNA]</scope>
    <source>
        <strain evidence="11 12">P6497</strain>
    </source>
</reference>
<dbReference type="PRINTS" id="PR00380">
    <property type="entry name" value="KINESINHEAVY"/>
</dbReference>
<comment type="subcellular location">
    <subcellularLocation>
        <location evidence="1">Cytoplasm</location>
    </subcellularLocation>
</comment>
<dbReference type="InterPro" id="IPR001752">
    <property type="entry name" value="Kinesin_motor_dom"/>
</dbReference>
<comment type="similarity">
    <text evidence="6 7">Belongs to the TRAFAC class myosin-kinesin ATPase superfamily. Kinesin family.</text>
</comment>
<dbReference type="SMART" id="SM00129">
    <property type="entry name" value="KISc"/>
    <property type="match status" value="1"/>
</dbReference>
<dbReference type="EMBL" id="JH159151">
    <property type="protein sequence ID" value="EGZ29076.1"/>
    <property type="molecule type" value="Genomic_DNA"/>
</dbReference>
<accession>G4YGG3</accession>
<dbReference type="InterPro" id="IPR019821">
    <property type="entry name" value="Kinesin_motor_CS"/>
</dbReference>
<feature type="region of interest" description="Disordered" evidence="9">
    <location>
        <begin position="1"/>
        <end position="60"/>
    </location>
</feature>
<dbReference type="Pfam" id="PF00225">
    <property type="entry name" value="Kinesin"/>
    <property type="match status" value="1"/>
</dbReference>
<evidence type="ECO:0000256" key="4">
    <source>
        <dbReference type="ARBA" id="ARBA00022840"/>
    </source>
</evidence>
<evidence type="ECO:0000259" key="10">
    <source>
        <dbReference type="PROSITE" id="PS50067"/>
    </source>
</evidence>
<dbReference type="InParanoid" id="G4YGG3"/>
<feature type="region of interest" description="Disordered" evidence="9">
    <location>
        <begin position="165"/>
        <end position="188"/>
    </location>
</feature>
<dbReference type="GO" id="GO:0005524">
    <property type="term" value="F:ATP binding"/>
    <property type="evidence" value="ECO:0007669"/>
    <property type="project" value="UniProtKB-UniRule"/>
</dbReference>
<evidence type="ECO:0000256" key="9">
    <source>
        <dbReference type="SAM" id="MobiDB-lite"/>
    </source>
</evidence>
<protein>
    <recommendedName>
        <fullName evidence="7">Kinesin-like protein</fullName>
    </recommendedName>
</protein>
<feature type="binding site" evidence="6">
    <location>
        <begin position="145"/>
        <end position="152"/>
    </location>
    <ligand>
        <name>ATP</name>
        <dbReference type="ChEBI" id="CHEBI:30616"/>
    </ligand>
</feature>
<dbReference type="GO" id="GO:0008017">
    <property type="term" value="F:microtubule binding"/>
    <property type="evidence" value="ECO:0007669"/>
    <property type="project" value="InterPro"/>
</dbReference>
<feature type="region of interest" description="Disordered" evidence="9">
    <location>
        <begin position="309"/>
        <end position="329"/>
    </location>
</feature>
<dbReference type="STRING" id="1094619.G4YGG3"/>
<proteinExistence type="inferred from homology"/>
<dbReference type="OMA" id="RAQLFQN"/>
<dbReference type="GO" id="GO:0005737">
    <property type="term" value="C:cytoplasm"/>
    <property type="evidence" value="ECO:0007669"/>
    <property type="project" value="UniProtKB-SubCell"/>
</dbReference>
<dbReference type="PROSITE" id="PS50067">
    <property type="entry name" value="KINESIN_MOTOR_2"/>
    <property type="match status" value="1"/>
</dbReference>
<evidence type="ECO:0000256" key="5">
    <source>
        <dbReference type="ARBA" id="ARBA00023054"/>
    </source>
</evidence>
<dbReference type="RefSeq" id="XP_009516351.1">
    <property type="nucleotide sequence ID" value="XM_009518056.1"/>
</dbReference>
<dbReference type="InterPro" id="IPR027640">
    <property type="entry name" value="Kinesin-like_fam"/>
</dbReference>
<dbReference type="GO" id="GO:0007018">
    <property type="term" value="P:microtubule-based movement"/>
    <property type="evidence" value="ECO:0007669"/>
    <property type="project" value="InterPro"/>
</dbReference>
<evidence type="ECO:0000256" key="7">
    <source>
        <dbReference type="RuleBase" id="RU000394"/>
    </source>
</evidence>
<feature type="domain" description="Kinesin motor" evidence="10">
    <location>
        <begin position="59"/>
        <end position="464"/>
    </location>
</feature>
<keyword evidence="5 8" id="KW-0175">Coiled coil</keyword>
<keyword evidence="4 6" id="KW-0067">ATP-binding</keyword>
<dbReference type="SUPFAM" id="SSF52540">
    <property type="entry name" value="P-loop containing nucleoside triphosphate hydrolases"/>
    <property type="match status" value="1"/>
</dbReference>
<feature type="compositionally biased region" description="Acidic residues" evidence="9">
    <location>
        <begin position="178"/>
        <end position="188"/>
    </location>
</feature>
<evidence type="ECO:0000256" key="6">
    <source>
        <dbReference type="PROSITE-ProRule" id="PRU00283"/>
    </source>
</evidence>
<evidence type="ECO:0000313" key="11">
    <source>
        <dbReference type="EMBL" id="EGZ29076.1"/>
    </source>
</evidence>
<dbReference type="KEGG" id="psoj:PHYSODRAFT_246250"/>
<keyword evidence="3 6" id="KW-0547">Nucleotide-binding</keyword>
<dbReference type="GeneID" id="20637579"/>
<organism evidence="11 12">
    <name type="scientific">Phytophthora sojae (strain P6497)</name>
    <name type="common">Soybean stem and root rot agent</name>
    <name type="synonym">Phytophthora megasperma f. sp. glycines</name>
    <dbReference type="NCBI Taxonomy" id="1094619"/>
    <lineage>
        <taxon>Eukaryota</taxon>
        <taxon>Sar</taxon>
        <taxon>Stramenopiles</taxon>
        <taxon>Oomycota</taxon>
        <taxon>Peronosporomycetes</taxon>
        <taxon>Peronosporales</taxon>
        <taxon>Peronosporaceae</taxon>
        <taxon>Phytophthora</taxon>
    </lineage>
</organism>
<feature type="coiled-coil region" evidence="8">
    <location>
        <begin position="518"/>
        <end position="552"/>
    </location>
</feature>
<dbReference type="AlphaFoldDB" id="G4YGG3"/>
<dbReference type="SMR" id="G4YGG3"/>
<dbReference type="GO" id="GO:0003777">
    <property type="term" value="F:microtubule motor activity"/>
    <property type="evidence" value="ECO:0007669"/>
    <property type="project" value="InterPro"/>
</dbReference>
<evidence type="ECO:0000256" key="2">
    <source>
        <dbReference type="ARBA" id="ARBA00022490"/>
    </source>
</evidence>
<dbReference type="Proteomes" id="UP000002640">
    <property type="component" value="Unassembled WGS sequence"/>
</dbReference>
<dbReference type="GO" id="GO:0005875">
    <property type="term" value="C:microtubule associated complex"/>
    <property type="evidence" value="ECO:0007669"/>
    <property type="project" value="TreeGrafter"/>
</dbReference>
<dbReference type="GO" id="GO:0007052">
    <property type="term" value="P:mitotic spindle organization"/>
    <property type="evidence" value="ECO:0007669"/>
    <property type="project" value="TreeGrafter"/>
</dbReference>
<dbReference type="GO" id="GO:0005874">
    <property type="term" value="C:microtubule"/>
    <property type="evidence" value="ECO:0007669"/>
    <property type="project" value="UniProtKB-KW"/>
</dbReference>
<evidence type="ECO:0000313" key="12">
    <source>
        <dbReference type="Proteomes" id="UP000002640"/>
    </source>
</evidence>